<organism evidence="2">
    <name type="scientific">Triticum urartu</name>
    <name type="common">Red wild einkorn</name>
    <name type="synonym">Crithodium urartu</name>
    <dbReference type="NCBI Taxonomy" id="4572"/>
    <lineage>
        <taxon>Eukaryota</taxon>
        <taxon>Viridiplantae</taxon>
        <taxon>Streptophyta</taxon>
        <taxon>Embryophyta</taxon>
        <taxon>Tracheophyta</taxon>
        <taxon>Spermatophyta</taxon>
        <taxon>Magnoliopsida</taxon>
        <taxon>Liliopsida</taxon>
        <taxon>Poales</taxon>
        <taxon>Poaceae</taxon>
        <taxon>BOP clade</taxon>
        <taxon>Pooideae</taxon>
        <taxon>Triticodae</taxon>
        <taxon>Triticeae</taxon>
        <taxon>Triticinae</taxon>
        <taxon>Triticum</taxon>
    </lineage>
</organism>
<sequence>MAGSSPTSRAIPPPLPTSVVRCPVSFKDVLLSPPSPVDPHSSELATPAAQIRSIIVSHSRRDGLSAPPGHSHATARNQGGQCELRSGAPRQLPPIIPAAPSHPSYPPASGGDPGNAATSIASLDAVVAAPAAMENPASRGNLHQTSLQGKGVPGGAAEACLDGGWGGRALPRAGHRRPYRRRRGLGEESTCCCAWVWVQDASKIATRGNLTMEEPPHPASPEFHRKLLSGSPDRSSTTRPDPVGMLAYPVHDYTAQPASCDESMRSYNRDFNVIPSVMSPVQEECAKWHYRWNLYFEDGTFPPRRGPVHSRLTFGGEGGGQGGGGAADSAGGGAAGGNRGYRGREPDEGRDGGHVHGDRHGSPQGSRRRQLAAEAADGAPNGMMEGTEKM</sequence>
<accession>M7ZJL7</accession>
<dbReference type="EMBL" id="KD206599">
    <property type="protein sequence ID" value="EMS52525.1"/>
    <property type="molecule type" value="Genomic_DNA"/>
</dbReference>
<name>M7ZJL7_TRIUA</name>
<feature type="compositionally biased region" description="Gly residues" evidence="1">
    <location>
        <begin position="315"/>
        <end position="340"/>
    </location>
</feature>
<proteinExistence type="predicted"/>
<feature type="compositionally biased region" description="Basic and acidic residues" evidence="1">
    <location>
        <begin position="342"/>
        <end position="361"/>
    </location>
</feature>
<feature type="region of interest" description="Disordered" evidence="1">
    <location>
        <begin position="60"/>
        <end position="117"/>
    </location>
</feature>
<feature type="region of interest" description="Disordered" evidence="1">
    <location>
        <begin position="213"/>
        <end position="241"/>
    </location>
</feature>
<dbReference type="AlphaFoldDB" id="M7ZJL7"/>
<protein>
    <submittedName>
        <fullName evidence="2">Uncharacterized protein</fullName>
    </submittedName>
</protein>
<feature type="region of interest" description="Disordered" evidence="1">
    <location>
        <begin position="307"/>
        <end position="390"/>
    </location>
</feature>
<evidence type="ECO:0000256" key="1">
    <source>
        <dbReference type="SAM" id="MobiDB-lite"/>
    </source>
</evidence>
<gene>
    <name evidence="2" type="ORF">TRIUR3_16073</name>
</gene>
<evidence type="ECO:0000313" key="2">
    <source>
        <dbReference type="EMBL" id="EMS52525.1"/>
    </source>
</evidence>
<reference evidence="2" key="1">
    <citation type="journal article" date="2013" name="Nature">
        <title>Draft genome of the wheat A-genome progenitor Triticum urartu.</title>
        <authorList>
            <person name="Ling H.Q."/>
            <person name="Zhao S."/>
            <person name="Liu D."/>
            <person name="Wang J."/>
            <person name="Sun H."/>
            <person name="Zhang C."/>
            <person name="Fan H."/>
            <person name="Li D."/>
            <person name="Dong L."/>
            <person name="Tao Y."/>
            <person name="Gao C."/>
            <person name="Wu H."/>
            <person name="Li Y."/>
            <person name="Cui Y."/>
            <person name="Guo X."/>
            <person name="Zheng S."/>
            <person name="Wang B."/>
            <person name="Yu K."/>
            <person name="Liang Q."/>
            <person name="Yang W."/>
            <person name="Lou X."/>
            <person name="Chen J."/>
            <person name="Feng M."/>
            <person name="Jian J."/>
            <person name="Zhang X."/>
            <person name="Luo G."/>
            <person name="Jiang Y."/>
            <person name="Liu J."/>
            <person name="Wang Z."/>
            <person name="Sha Y."/>
            <person name="Zhang B."/>
            <person name="Wu H."/>
            <person name="Tang D."/>
            <person name="Shen Q."/>
            <person name="Xue P."/>
            <person name="Zou S."/>
            <person name="Wang X."/>
            <person name="Liu X."/>
            <person name="Wang F."/>
            <person name="Yang Y."/>
            <person name="An X."/>
            <person name="Dong Z."/>
            <person name="Zhang K."/>
            <person name="Zhang X."/>
            <person name="Luo M.C."/>
            <person name="Dvorak J."/>
            <person name="Tong Y."/>
            <person name="Wang J."/>
            <person name="Yang H."/>
            <person name="Li Z."/>
            <person name="Wang D."/>
            <person name="Zhang A."/>
            <person name="Wang J."/>
        </authorList>
    </citation>
    <scope>NUCLEOTIDE SEQUENCE</scope>
</reference>